<feature type="compositionally biased region" description="Basic residues" evidence="15">
    <location>
        <begin position="26"/>
        <end position="37"/>
    </location>
</feature>
<evidence type="ECO:0000256" key="12">
    <source>
        <dbReference type="ARBA" id="ARBA00023212"/>
    </source>
</evidence>
<evidence type="ECO:0000256" key="2">
    <source>
        <dbReference type="ARBA" id="ARBA00008887"/>
    </source>
</evidence>
<dbReference type="SUPFAM" id="SSF52540">
    <property type="entry name" value="P-loop containing nucleoside triphosphate hydrolases"/>
    <property type="match status" value="4"/>
</dbReference>
<dbReference type="Pfam" id="PF12781">
    <property type="entry name" value="AAA_9"/>
    <property type="match status" value="1"/>
</dbReference>
<feature type="region of interest" description="Disordered" evidence="15">
    <location>
        <begin position="26"/>
        <end position="45"/>
    </location>
</feature>
<reference evidence="17" key="1">
    <citation type="submission" date="2023-07" db="EMBL/GenBank/DDBJ databases">
        <authorList>
            <consortium name="AG Swart"/>
            <person name="Singh M."/>
            <person name="Singh A."/>
            <person name="Seah K."/>
            <person name="Emmerich C."/>
        </authorList>
    </citation>
    <scope>NUCLEOTIDE SEQUENCE</scope>
    <source>
        <strain evidence="17">DP1</strain>
    </source>
</reference>
<dbReference type="InterPro" id="IPR041466">
    <property type="entry name" value="Dynein_AAA5_ext"/>
</dbReference>
<dbReference type="Gene3D" id="3.40.50.300">
    <property type="entry name" value="P-loop containing nucleotide triphosphate hydrolases"/>
    <property type="match status" value="5"/>
</dbReference>
<dbReference type="Pfam" id="PF12775">
    <property type="entry name" value="AAA_7"/>
    <property type="match status" value="1"/>
</dbReference>
<dbReference type="Pfam" id="PF12777">
    <property type="entry name" value="MT"/>
    <property type="match status" value="1"/>
</dbReference>
<dbReference type="Gene3D" id="3.20.180.20">
    <property type="entry name" value="Dynein heavy chain, N-terminal domain 2"/>
    <property type="match status" value="1"/>
</dbReference>
<dbReference type="GO" id="GO:0051959">
    <property type="term" value="F:dynein light intermediate chain binding"/>
    <property type="evidence" value="ECO:0007669"/>
    <property type="project" value="InterPro"/>
</dbReference>
<evidence type="ECO:0000256" key="10">
    <source>
        <dbReference type="ARBA" id="ARBA00023069"/>
    </source>
</evidence>
<dbReference type="PANTHER" id="PTHR22878">
    <property type="entry name" value="DYNEIN HEAVY CHAIN 6, AXONEMAL-LIKE-RELATED"/>
    <property type="match status" value="1"/>
</dbReference>
<dbReference type="FunFam" id="1.20.920.20:FF:000001">
    <property type="entry name" value="dynein heavy chain 2, axonemal"/>
    <property type="match status" value="1"/>
</dbReference>
<evidence type="ECO:0000313" key="18">
    <source>
        <dbReference type="Proteomes" id="UP001295684"/>
    </source>
</evidence>
<dbReference type="Pfam" id="PF03028">
    <property type="entry name" value="Dynein_heavy"/>
    <property type="match status" value="1"/>
</dbReference>
<dbReference type="Gene3D" id="1.10.8.1220">
    <property type="match status" value="1"/>
</dbReference>
<keyword evidence="12" id="KW-0206">Cytoskeleton</keyword>
<evidence type="ECO:0000256" key="14">
    <source>
        <dbReference type="SAM" id="Coils"/>
    </source>
</evidence>
<dbReference type="GO" id="GO:0005930">
    <property type="term" value="C:axoneme"/>
    <property type="evidence" value="ECO:0007669"/>
    <property type="project" value="UniProtKB-SubCell"/>
</dbReference>
<dbReference type="GO" id="GO:0007018">
    <property type="term" value="P:microtubule-based movement"/>
    <property type="evidence" value="ECO:0007669"/>
    <property type="project" value="InterPro"/>
</dbReference>
<feature type="coiled-coil region" evidence="14">
    <location>
        <begin position="2708"/>
        <end position="2791"/>
    </location>
</feature>
<dbReference type="Gene3D" id="1.20.58.1120">
    <property type="match status" value="1"/>
</dbReference>
<evidence type="ECO:0000256" key="7">
    <source>
        <dbReference type="ARBA" id="ARBA00022840"/>
    </source>
</evidence>
<dbReference type="Pfam" id="PF18198">
    <property type="entry name" value="AAA_lid_11"/>
    <property type="match status" value="1"/>
</dbReference>
<dbReference type="Pfam" id="PF18199">
    <property type="entry name" value="Dynein_C"/>
    <property type="match status" value="1"/>
</dbReference>
<dbReference type="Pfam" id="PF08393">
    <property type="entry name" value="DHC_N2"/>
    <property type="match status" value="1"/>
</dbReference>
<dbReference type="InterPro" id="IPR026983">
    <property type="entry name" value="DHC"/>
</dbReference>
<feature type="domain" description="AAA+ ATPase" evidence="16">
    <location>
        <begin position="2457"/>
        <end position="2610"/>
    </location>
</feature>
<dbReference type="EMBL" id="CAMPGE010022649">
    <property type="protein sequence ID" value="CAI2380678.1"/>
    <property type="molecule type" value="Genomic_DNA"/>
</dbReference>
<dbReference type="Pfam" id="PF12774">
    <property type="entry name" value="AAA_6"/>
    <property type="match status" value="1"/>
</dbReference>
<dbReference type="FunFam" id="3.40.50.300:FF:002141">
    <property type="entry name" value="Dynein heavy chain"/>
    <property type="match status" value="1"/>
</dbReference>
<keyword evidence="5" id="KW-0677">Repeat</keyword>
<gene>
    <name evidence="17" type="ORF">ECRASSUSDP1_LOCUS22117</name>
</gene>
<evidence type="ECO:0000256" key="6">
    <source>
        <dbReference type="ARBA" id="ARBA00022741"/>
    </source>
</evidence>
<dbReference type="InterPro" id="IPR004273">
    <property type="entry name" value="Dynein_heavy_D6_P-loop"/>
</dbReference>
<dbReference type="InterPro" id="IPR024743">
    <property type="entry name" value="Dynein_HC_stalk"/>
</dbReference>
<dbReference type="Gene3D" id="1.10.472.130">
    <property type="match status" value="1"/>
</dbReference>
<dbReference type="FunFam" id="1.20.140.100:FF:000001">
    <property type="entry name" value="dynein heavy chain 17, axonemal"/>
    <property type="match status" value="1"/>
</dbReference>
<keyword evidence="4" id="KW-0493">Microtubule</keyword>
<name>A0AAD2D5T6_EUPCR</name>
<feature type="compositionally biased region" description="Acidic residues" evidence="15">
    <location>
        <begin position="1785"/>
        <end position="1798"/>
    </location>
</feature>
<keyword evidence="10" id="KW-0969">Cilium</keyword>
<evidence type="ECO:0000256" key="4">
    <source>
        <dbReference type="ARBA" id="ARBA00022701"/>
    </source>
</evidence>
<evidence type="ECO:0000256" key="15">
    <source>
        <dbReference type="SAM" id="MobiDB-lite"/>
    </source>
</evidence>
<dbReference type="InterPro" id="IPR035706">
    <property type="entry name" value="AAA_9"/>
</dbReference>
<dbReference type="InterPro" id="IPR027417">
    <property type="entry name" value="P-loop_NTPase"/>
</dbReference>
<dbReference type="InterPro" id="IPR003593">
    <property type="entry name" value="AAA+_ATPase"/>
</dbReference>
<dbReference type="FunFam" id="1.10.8.1220:FF:000001">
    <property type="entry name" value="Dynein axonemal heavy chain 5"/>
    <property type="match status" value="1"/>
</dbReference>
<dbReference type="Gene3D" id="1.20.140.100">
    <property type="entry name" value="Dynein heavy chain, N-terminal domain 2"/>
    <property type="match status" value="1"/>
</dbReference>
<comment type="subcellular location">
    <subcellularLocation>
        <location evidence="1">Cytoplasm</location>
        <location evidence="1">Cytoskeleton</location>
        <location evidence="1">Cilium axoneme</location>
    </subcellularLocation>
</comment>
<dbReference type="Gene3D" id="1.10.8.710">
    <property type="match status" value="1"/>
</dbReference>
<dbReference type="Gene3D" id="6.10.140.1060">
    <property type="match status" value="1"/>
</dbReference>
<dbReference type="InterPro" id="IPR043157">
    <property type="entry name" value="Dynein_AAA1S"/>
</dbReference>
<dbReference type="InterPro" id="IPR035699">
    <property type="entry name" value="AAA_6"/>
</dbReference>
<evidence type="ECO:0000256" key="5">
    <source>
        <dbReference type="ARBA" id="ARBA00022737"/>
    </source>
</evidence>
<feature type="coiled-coil region" evidence="14">
    <location>
        <begin position="2926"/>
        <end position="2988"/>
    </location>
</feature>
<dbReference type="InterPro" id="IPR041658">
    <property type="entry name" value="AAA_lid_11"/>
</dbReference>
<dbReference type="FunFam" id="1.10.8.710:FF:000004">
    <property type="entry name" value="Dynein axonemal heavy chain 6"/>
    <property type="match status" value="1"/>
</dbReference>
<dbReference type="Pfam" id="PF17852">
    <property type="entry name" value="Dynein_AAA_lid"/>
    <property type="match status" value="1"/>
</dbReference>
<evidence type="ECO:0000259" key="16">
    <source>
        <dbReference type="SMART" id="SM00382"/>
    </source>
</evidence>
<dbReference type="InterPro" id="IPR042222">
    <property type="entry name" value="Dynein_2_N"/>
</dbReference>
<dbReference type="Gene3D" id="1.20.920.30">
    <property type="match status" value="1"/>
</dbReference>
<protein>
    <recommendedName>
        <fullName evidence="16">AAA+ ATPase domain-containing protein</fullName>
    </recommendedName>
</protein>
<evidence type="ECO:0000256" key="9">
    <source>
        <dbReference type="ARBA" id="ARBA00023054"/>
    </source>
</evidence>
<feature type="domain" description="AAA+ ATPase" evidence="16">
    <location>
        <begin position="2105"/>
        <end position="2253"/>
    </location>
</feature>
<evidence type="ECO:0000256" key="13">
    <source>
        <dbReference type="ARBA" id="ARBA00023273"/>
    </source>
</evidence>
<keyword evidence="6" id="KW-0547">Nucleotide-binding</keyword>
<evidence type="ECO:0000256" key="8">
    <source>
        <dbReference type="ARBA" id="ARBA00023017"/>
    </source>
</evidence>
<dbReference type="InterPro" id="IPR041589">
    <property type="entry name" value="DNAH3_AAA_lid_1"/>
</dbReference>
<keyword evidence="11" id="KW-0505">Motor protein</keyword>
<dbReference type="InterPro" id="IPR041228">
    <property type="entry name" value="Dynein_C"/>
</dbReference>
<evidence type="ECO:0000256" key="3">
    <source>
        <dbReference type="ARBA" id="ARBA00022490"/>
    </source>
</evidence>
<dbReference type="FunFam" id="1.10.8.720:FF:000001">
    <property type="entry name" value="dynein heavy chain 7, axonemal"/>
    <property type="match status" value="1"/>
</dbReference>
<evidence type="ECO:0000313" key="17">
    <source>
        <dbReference type="EMBL" id="CAI2380678.1"/>
    </source>
</evidence>
<dbReference type="InterPro" id="IPR013602">
    <property type="entry name" value="Dynein_heavy_linker"/>
</dbReference>
<dbReference type="Pfam" id="PF17857">
    <property type="entry name" value="AAA_lid_1"/>
    <property type="match status" value="1"/>
</dbReference>
<dbReference type="GO" id="GO:0045505">
    <property type="term" value="F:dynein intermediate chain binding"/>
    <property type="evidence" value="ECO:0007669"/>
    <property type="project" value="InterPro"/>
</dbReference>
<dbReference type="Gene3D" id="1.10.8.720">
    <property type="entry name" value="Region D6 of dynein motor"/>
    <property type="match status" value="1"/>
</dbReference>
<keyword evidence="3" id="KW-0963">Cytoplasm</keyword>
<keyword evidence="7" id="KW-0067">ATP-binding</keyword>
<dbReference type="FunFam" id="1.20.920.30:FF:000005">
    <property type="entry name" value="Dynein, axonemal, heavy chain 2"/>
    <property type="match status" value="1"/>
</dbReference>
<dbReference type="FunFam" id="3.40.50.300:FF:000063">
    <property type="entry name" value="dynein heavy chain 6, axonemal"/>
    <property type="match status" value="1"/>
</dbReference>
<feature type="domain" description="AAA+ ATPase" evidence="16">
    <location>
        <begin position="1465"/>
        <end position="1568"/>
    </location>
</feature>
<keyword evidence="18" id="KW-1185">Reference proteome</keyword>
<dbReference type="PANTHER" id="PTHR22878:SF68">
    <property type="entry name" value="DYNEIN HEAVY CHAIN 6, AXONEMAL-LIKE"/>
    <property type="match status" value="1"/>
</dbReference>
<dbReference type="GO" id="GO:0030286">
    <property type="term" value="C:dynein complex"/>
    <property type="evidence" value="ECO:0007669"/>
    <property type="project" value="UniProtKB-KW"/>
</dbReference>
<dbReference type="Gene3D" id="1.10.287.2620">
    <property type="match status" value="1"/>
</dbReference>
<dbReference type="InterPro" id="IPR043160">
    <property type="entry name" value="Dynein_C_barrel"/>
</dbReference>
<organism evidence="17 18">
    <name type="scientific">Euplotes crassus</name>
    <dbReference type="NCBI Taxonomy" id="5936"/>
    <lineage>
        <taxon>Eukaryota</taxon>
        <taxon>Sar</taxon>
        <taxon>Alveolata</taxon>
        <taxon>Ciliophora</taxon>
        <taxon>Intramacronucleata</taxon>
        <taxon>Spirotrichea</taxon>
        <taxon>Hypotrichia</taxon>
        <taxon>Euplotida</taxon>
        <taxon>Euplotidae</taxon>
        <taxon>Moneuplotes</taxon>
    </lineage>
</organism>
<keyword evidence="9 14" id="KW-0175">Coiled coil</keyword>
<dbReference type="GO" id="GO:0008569">
    <property type="term" value="F:minus-end-directed microtubule motor activity"/>
    <property type="evidence" value="ECO:0007669"/>
    <property type="project" value="InterPro"/>
</dbReference>
<dbReference type="FunFam" id="3.40.50.300:FF:000049">
    <property type="entry name" value="Dynein, axonemal, heavy chain 5"/>
    <property type="match status" value="1"/>
</dbReference>
<dbReference type="Gene3D" id="3.10.490.20">
    <property type="match status" value="1"/>
</dbReference>
<dbReference type="FunFam" id="3.10.490.20:FF:000005">
    <property type="entry name" value="Dynein axonemal heavy chain 6"/>
    <property type="match status" value="1"/>
</dbReference>
<dbReference type="GO" id="GO:0005524">
    <property type="term" value="F:ATP binding"/>
    <property type="evidence" value="ECO:0007669"/>
    <property type="project" value="UniProtKB-KW"/>
</dbReference>
<evidence type="ECO:0000256" key="1">
    <source>
        <dbReference type="ARBA" id="ARBA00004430"/>
    </source>
</evidence>
<keyword evidence="8" id="KW-0243">Dynein</keyword>
<dbReference type="SMART" id="SM00382">
    <property type="entry name" value="AAA"/>
    <property type="match status" value="3"/>
</dbReference>
<accession>A0AAD2D5T6</accession>
<feature type="coiled-coil region" evidence="14">
    <location>
        <begin position="3226"/>
        <end position="3260"/>
    </location>
</feature>
<dbReference type="Pfam" id="PF12780">
    <property type="entry name" value="AAA_8"/>
    <property type="match status" value="1"/>
</dbReference>
<sequence length="4147" mass="477630">MSDRLAQRLYSKYSDTGQIIPTKQKSFKKLRAKRNKNSKLPEISKLPAEEKTKYPALHFPKGFERFSGLEKAHLTQTINAEEFKGGKLPTLSKTPSHKSFAVEKPDVSLMRTLAPSPSHGGTLLKAPLDLAKTTKIENKLDTIEKYGLGEGIKSLSLLKKEQDLAYRKMLDAPRRSVTQLQPLEHTPLKPEIEDSEAAPIVFNREFGGSLSKLDLENKMSDKDYLTPLDFIACCDRDPEFANRFCYCYREGDFYDFRIVPFEKLKLGKERDESQNQEYMTVSASGIVHFNSNNEATFLTIPEWEREKILFQKLKEIRFFKQYFLWKSFSAWKTKMKRTRIFKTSETLSNELFILDQELSRPLLSIRETALYMSNLDIVKMSSDIARSLDQFKTEQKDHRKWLRENLNRSCSEIKDKLEESCEKSMKTFKEVNRINLNEKVEVDDEENKPFLFGDETEKPMLYAQEATKRTHYSRLIKYVRLVDYIIMESKLSLIENSVSHALEVVQEDLSNNRKVIIRSKMQSCPLFEIDCSFSDFRYDGYNLLYTPSMYDLREAIKNAISEGIQLVCTNEQFLQTLDFINKIYNNHDFESKVSGEFNDLINLAISSDTINTNCKKIYDEIETSFSQVTEYAKQYQSYIDFHLKNIKTNCKDYPDHEAFKSAIEEHHRQRDAIMEITSPHDILIYRVNLLKLISEIKPSPEKCLVAISDYLPKLSFNRLNTLCEELDEANLLLSRIPTNINEFVEIMKYIWSMESSIDDYTDRFQGVEQLHIVMENFHIKIPEKNRAKFKDTHSALKSARNKLEEGRESGEANEIRFKKELDREVPKLEKRIAACREELKDETLIKESTPIKDGIEMVDFLEKEVVSIQEKGKTVNSQQRFLEVNEVYFESIDVLFNDFSVLKKLWYGKKKMKEYYQDWLGIPLKEINVEDIEEKLSEVVKASQQCMLSLGSSSAAEKFKVEVDLMKNTVPIVSCLRDEALKPRHWVEINEILNGQEIDPESEEFTLKSLIDMKLSQESCEEIAEIALKANKEQELENLFEKVIEDWKPINFDITPYKESKDYYVLSSTEEVTEVLEESLVSLSTILTSRFADTIRKPVEQFNKKLSYLEELIDEWMECQKGWTYLESIFRSPDISKSLPAETKKFGQLDQSWKHIMKEVSTYPQCTRIFSSVRDDKLEIFKAHNKTLDEIQKALNNYLEGKRQAFSRFFFLSNNELLLILAEASRNPETVQPHLRKLFENVNRIIFGEGAAHETIIKVESAEKEELPLLKLPRAKEAVEKWLKELEDSCGETVKRTIRNLYTTYTGDERDERDKLNELKDNILQAAITVDSIVWCSTTEDVLLEESPELIESWFIAIKEGLKILTEIVRGKLSNIQRKTVICLMTQDVHYRDIIASIKEEYATIDDFVWQQQLRYYMIDNNYVQIHQLNSKINYGYEYLGATTRLVITPLTDRCWMTITSALSIKLGAAPAGPAGTGKTESTKDLAKGLGKFCVVFNCSDQVNYKMMAKLFAGLSYTGSWTCLDEFNRILIEVLSVIAQQLITIRNAMLSNRETFFFDEKVIDLNPEMGVFVTMNPGYKGRTELPDNLKVLFRPVSMMIPDYALIAEIMLFSEGFSNAKPLSMKMTKLYKLASEQLSQQKHYDFGMRAVKSVLVMAGQLKRGSPESSEDKILIRAMRDSNIPKFLKDDIPLFDAIVMDLFPGLELPQVSYEKLLDSLKQHCNENYLAVDEKQFGKILQFYETLKVRFGCMIVGDAMNGKTIIYESLHGALNRLHRQEVAKREDSEEEIPEDQPEEYPEIEKEVLNPKSISINELYGEFSHLTQEWTDGLASSIIRGFVDSTKRSMKWMVFDGPVDAGWIENMNTVLDDNMTLCLSNGERVKLKPEMKMIFECDNLEMASPATVSRCGMIYVPPEACGWHLGVYEWINRDLKGERYNDKIRDMLRGLFENRLEGVLELFEKYAFEEPIKTVPNNLVQSMERLIIILTSGSLPIDLVKLDEAEMKKVITRIFVFSLTWSLGASIDSKFQPRFESYLMTEFNMNDLPKGSIYDSCLVAEGEEKEPVKFEAWPKIPFEYSSEKNYFNLVVPTKDTVRFSWFVKECLKNSFPLFFTGVTGVGKSIIINSAIEEIKEKMPYEEIFLAFSSQTKSSQVQMQIEEKLEKRRKTLLSGPGGRKVAIFIDDVNMPDTDEYGSQMPIELLRQFLELRGVYDKQLYWKDIEGTTTICAAAPPGGGRKALSMRFTRHLHMICLPKTSEESLQHIFKSIVDGFIREEGFKSEIKFLSSNIVEGSIAVYNEVTKELKPTPAKSHYTFNLRDISKVIQGICMVKPQKVNAPEGMAKLWVHEAFRVFHDRMTNDEDRDWFKEYLTELTRKVFRVDLSSEISGENEILFGDFMNRVLSIEDRLYENINDYEKLLKCLGDYMAEYNIDLNQNLDLVLFREACQHICRISRILSQPRGSVLLIGVGGCGKQTLTKMASYITGCQISSLGSKKNYTQKNFREDVAQDSIKPAGLEGKKISLIITDNQITNEIFLEDINSLLNSGEIPNLWESEDKDEINREMREVGKKLGINEGLTNLFIQRVRDNMHIILCLSPVGEALRTRIRMFPSLVNCCTIDWFDTWPEEALLSISKRFLESIPELQDDEARDALSKACVFVHSKVEKVSEEFFNSLKRRVYVTPKSYLDFILSYSKYLKEKNHELSGRRDTLASGLQKLVETNKEVATLQEELQKLKPTLEKNVIKLEELSKNLEKDKVEAYKTKMVVEEEAREVETQANEIRMLQREAQDSLDEAIPALENAQKAVNTLNQSHIAELKVVKEPVPNVEMTFKAVAILLEERTNFDKITWADIKKMLASNFFGKLKAYDKDKIPPKVVAALDKFISKHPNFKPEIVQESNKAGKSLCEWARAIQTYTHVVQKIEPLREHLAVMNEKFNKADAEVKEKQENLNIELQKLENLKKTMNECKADKDKLDKEIDLTQLRLLRAEKLTSGLADEHRRWGENIGMLESKIKQLTGDVFISAACISYYGPFTGVYRKILAESWLERCKECGIESSETFELENTMGDPMKIMDWQIDKLPADSVSICNAIMIEKGIRKPLMIDPQLQGSTWLKNVSNREHDIQIVRISDPNILRTLETSIKMGYELIIEDIQETIDPLFEPVLSGEAAAAGTRRQIKIGDKMIDYDPNFKIYFVTFLANPHFLPETFIRVTVINFTVTEMGLSQQLLAEIVKIENEDVEKRKNELTEIIANDQKRIKKLEDDILKSLANSSENILDDEDLVANLDQSKITSDEISKNLLDNKEAQIEIEQARSQYSQVADRGCHLFFIIASLAGIDPMYQYSLNYFTKLFKQIIINSEPSEEIDKRVGILMKTITRLVYTNICRGLFNTHKLIFSFLIAYQICKSNDEICAAEWDIMLKGVVVDKSEKKSDNPDPELIDEKQWTFIQNLELVHENFAELPEHFERNISQWKQWVQTTNSPTKLPFPGGLDDRLTLFQRMLIFKALKPERLSHLCREFVEKKLGKEFSTMKPTTMADVYCDSDYKTPITFVLTQGADPTSQIMTFAQEIKGEKWQEAVHIISLGQGQDKVALRKISESLKDGSWVMLQNCHLYKSFMPVLENEVIQISEGGHEKDFRLYLTSMPCDYFPISVLQNSIKVTSEPPKGIKANLLGSVGSIKDNFFDDCKKGEELKKFAFSICCFHAIMHERKKFGPLGWNIIYDFNESDFEASQTIIKDMLNDEKDEIAWDAIKYLTGEIIYGGRVTDDQDRRCMMSILETFINPSILEDGYSFTPSGIYKLPPADSNIEGMLEYVQSLPDQDSPEIFGMNDNADIACLASESNYLLNTVLSIQSMSSLGSASSQDNDQFVDSIAEKIKTGLPDPLTRDGASKELFKANKQGLYASLTTYLLQEMERFNKLVAVMRKTLDEMCDAIKGLAVMSEELDQMYGCILINKVPEKWAEYAYPSLKPLGSWVENLCERIEFIRSWLAHGRIHKFWMPCFFFPQGFLTAILQEHARKSKIPIDELSFSFKLMENEEDEQAADRTQTEYIIYGLFLECGKINTETLMLEDAEFGKNYTEPPFIKIIPTRNYVPDSLDYRCPLYKTSERAGTLNTTGHSTNFILMIELPSSLPPDHWIKRGTALLCQLDD</sequence>
<dbReference type="GO" id="GO:0005874">
    <property type="term" value="C:microtubule"/>
    <property type="evidence" value="ECO:0007669"/>
    <property type="project" value="UniProtKB-KW"/>
</dbReference>
<dbReference type="Proteomes" id="UP001295684">
    <property type="component" value="Unassembled WGS sequence"/>
</dbReference>
<dbReference type="Gene3D" id="1.20.1270.280">
    <property type="match status" value="1"/>
</dbReference>
<feature type="region of interest" description="Disordered" evidence="15">
    <location>
        <begin position="1779"/>
        <end position="1799"/>
    </location>
</feature>
<comment type="caution">
    <text evidence="17">The sequence shown here is derived from an EMBL/GenBank/DDBJ whole genome shotgun (WGS) entry which is preliminary data.</text>
</comment>
<keyword evidence="13" id="KW-0966">Cell projection</keyword>
<dbReference type="InterPro" id="IPR042219">
    <property type="entry name" value="AAA_lid_11_sf"/>
</dbReference>
<proteinExistence type="inferred from homology"/>
<comment type="similarity">
    <text evidence="2">Belongs to the dynein heavy chain family.</text>
</comment>
<dbReference type="FunFam" id="3.40.50.300:FF:000362">
    <property type="entry name" value="Dynein, axonemal, heavy chain 6"/>
    <property type="match status" value="1"/>
</dbReference>
<dbReference type="InterPro" id="IPR042228">
    <property type="entry name" value="Dynein_linker_3"/>
</dbReference>
<evidence type="ECO:0000256" key="11">
    <source>
        <dbReference type="ARBA" id="ARBA00023175"/>
    </source>
</evidence>
<dbReference type="InterPro" id="IPR024317">
    <property type="entry name" value="Dynein_heavy_chain_D4_dom"/>
</dbReference>
<dbReference type="Gene3D" id="1.20.920.20">
    <property type="match status" value="1"/>
</dbReference>